<comment type="caution">
    <text evidence="3">The sequence shown here is derived from an EMBL/GenBank/DDBJ whole genome shotgun (WGS) entry which is preliminary data.</text>
</comment>
<protein>
    <recommendedName>
        <fullName evidence="1">DDE-1 domain-containing protein</fullName>
    </recommendedName>
</protein>
<gene>
    <name evidence="2" type="ORF">PR001_g12674</name>
    <name evidence="3" type="ORF">PR003_g509</name>
</gene>
<accession>A0A6A4FY79</accession>
<dbReference type="InterPro" id="IPR050863">
    <property type="entry name" value="CenT-Element_Derived"/>
</dbReference>
<dbReference type="AlphaFoldDB" id="A0A6A4FY79"/>
<dbReference type="InterPro" id="IPR004875">
    <property type="entry name" value="DDE_SF_endonuclease_dom"/>
</dbReference>
<dbReference type="GO" id="GO:0003677">
    <property type="term" value="F:DNA binding"/>
    <property type="evidence" value="ECO:0007669"/>
    <property type="project" value="TreeGrafter"/>
</dbReference>
<keyword evidence="5" id="KW-1185">Reference proteome</keyword>
<evidence type="ECO:0000313" key="4">
    <source>
        <dbReference type="Proteomes" id="UP000429607"/>
    </source>
</evidence>
<reference evidence="3 5" key="1">
    <citation type="submission" date="2018-08" db="EMBL/GenBank/DDBJ databases">
        <title>Genomic investigation of the strawberry pathogen Phytophthora fragariae indicates pathogenicity is determined by transcriptional variation in three key races.</title>
        <authorList>
            <person name="Adams T.M."/>
            <person name="Armitage A.D."/>
            <person name="Sobczyk M.K."/>
            <person name="Bates H.J."/>
            <person name="Dunwell J.M."/>
            <person name="Nellist C.F."/>
            <person name="Harrison R.J."/>
        </authorList>
    </citation>
    <scope>NUCLEOTIDE SEQUENCE [LARGE SCALE GENOMIC DNA]</scope>
    <source>
        <strain evidence="2 4">SCRP249</strain>
        <strain evidence="3 5">SCRP333</strain>
    </source>
</reference>
<dbReference type="EMBL" id="QXFT01000011">
    <property type="protein sequence ID" value="KAE9359886.1"/>
    <property type="molecule type" value="Genomic_DNA"/>
</dbReference>
<feature type="domain" description="DDE-1" evidence="1">
    <location>
        <begin position="118"/>
        <end position="216"/>
    </location>
</feature>
<proteinExistence type="predicted"/>
<dbReference type="PANTHER" id="PTHR19303:SF73">
    <property type="entry name" value="PROTEIN PDC2"/>
    <property type="match status" value="1"/>
</dbReference>
<organism evidence="3 5">
    <name type="scientific">Phytophthora rubi</name>
    <dbReference type="NCBI Taxonomy" id="129364"/>
    <lineage>
        <taxon>Eukaryota</taxon>
        <taxon>Sar</taxon>
        <taxon>Stramenopiles</taxon>
        <taxon>Oomycota</taxon>
        <taxon>Peronosporomycetes</taxon>
        <taxon>Peronosporales</taxon>
        <taxon>Peronosporaceae</taxon>
        <taxon>Phytophthora</taxon>
    </lineage>
</organism>
<name>A0A6A4FY79_9STRA</name>
<evidence type="ECO:0000313" key="5">
    <source>
        <dbReference type="Proteomes" id="UP000434957"/>
    </source>
</evidence>
<evidence type="ECO:0000259" key="1">
    <source>
        <dbReference type="Pfam" id="PF03184"/>
    </source>
</evidence>
<dbReference type="GO" id="GO:0005634">
    <property type="term" value="C:nucleus"/>
    <property type="evidence" value="ECO:0007669"/>
    <property type="project" value="TreeGrafter"/>
</dbReference>
<dbReference type="EMBL" id="QXFV01000833">
    <property type="protein sequence ID" value="KAE9024429.1"/>
    <property type="molecule type" value="Genomic_DNA"/>
</dbReference>
<dbReference type="Proteomes" id="UP000434957">
    <property type="component" value="Unassembled WGS sequence"/>
</dbReference>
<sequence>MLRMRLTKAQQLELCKHRKTCTRTGWLRHFQRRHGEIDSVDLVSARAEAERLRKVLADYNPSDVFNMDKAALFYQALPRRSLCVHAAPALKQRKAHVTMVVGTNATGSEKLPLLILVTAKRPREWLQDLEARMAAEDRRIMLLVDNAQSHKVPEEATPHVRVVKLPPNTTAAIQPMDQGVIATLKARVMDAKTEAIMQAYMHGEEDPHQIKLAQAL</sequence>
<dbReference type="Pfam" id="PF03184">
    <property type="entry name" value="DDE_1"/>
    <property type="match status" value="1"/>
</dbReference>
<dbReference type="Proteomes" id="UP000429607">
    <property type="component" value="Unassembled WGS sequence"/>
</dbReference>
<evidence type="ECO:0000313" key="2">
    <source>
        <dbReference type="EMBL" id="KAE9024429.1"/>
    </source>
</evidence>
<dbReference type="PANTHER" id="PTHR19303">
    <property type="entry name" value="TRANSPOSON"/>
    <property type="match status" value="1"/>
</dbReference>
<evidence type="ECO:0000313" key="3">
    <source>
        <dbReference type="EMBL" id="KAE9359886.1"/>
    </source>
</evidence>